<proteinExistence type="predicted"/>
<sequence length="83" mass="9503">MGLLQVKDSIPPIENVMHQGVFYCFETNDIRKASKYMKDNQIRRLIVLNKNKKLAGVLSLGDIATNFPEDELKGETLEEISRH</sequence>
<feature type="domain" description="CBS" evidence="2">
    <location>
        <begin position="17"/>
        <end position="76"/>
    </location>
</feature>
<keyword evidence="1" id="KW-0129">CBS domain</keyword>
<dbReference type="PROSITE" id="PS51371">
    <property type="entry name" value="CBS"/>
    <property type="match status" value="1"/>
</dbReference>
<evidence type="ECO:0000256" key="1">
    <source>
        <dbReference type="PROSITE-ProRule" id="PRU00703"/>
    </source>
</evidence>
<evidence type="ECO:0000259" key="2">
    <source>
        <dbReference type="PROSITE" id="PS51371"/>
    </source>
</evidence>
<name>A0A0A8UKU1_LEGHA</name>
<dbReference type="Gene3D" id="3.10.580.10">
    <property type="entry name" value="CBS-domain"/>
    <property type="match status" value="1"/>
</dbReference>
<dbReference type="InterPro" id="IPR000644">
    <property type="entry name" value="CBS_dom"/>
</dbReference>
<dbReference type="EMBL" id="LN681225">
    <property type="protein sequence ID" value="CEK09485.1"/>
    <property type="molecule type" value="Genomic_DNA"/>
</dbReference>
<dbReference type="HOGENOM" id="CLU_2538409_0_0_6"/>
<dbReference type="STRING" id="449.LHA_0382"/>
<evidence type="ECO:0000313" key="4">
    <source>
        <dbReference type="Proteomes" id="UP000032803"/>
    </source>
</evidence>
<dbReference type="Pfam" id="PF00571">
    <property type="entry name" value="CBS"/>
    <property type="match status" value="1"/>
</dbReference>
<dbReference type="Proteomes" id="UP000032803">
    <property type="component" value="Chromosome I"/>
</dbReference>
<dbReference type="InterPro" id="IPR046342">
    <property type="entry name" value="CBS_dom_sf"/>
</dbReference>
<keyword evidence="4" id="KW-1185">Reference proteome</keyword>
<reference evidence="4" key="1">
    <citation type="submission" date="2014-09" db="EMBL/GenBank/DDBJ databases">
        <authorList>
            <person name="Gomez-Valero L."/>
        </authorList>
    </citation>
    <scope>NUCLEOTIDE SEQUENCE [LARGE SCALE GENOMIC DNA]</scope>
    <source>
        <strain evidence="4">ATCC35250</strain>
    </source>
</reference>
<accession>A0A0A8UKU1</accession>
<dbReference type="KEGG" id="lha:LHA_0382"/>
<protein>
    <submittedName>
        <fullName evidence="3">CBS domain containing protein</fullName>
    </submittedName>
</protein>
<dbReference type="SUPFAM" id="SSF54631">
    <property type="entry name" value="CBS-domain pair"/>
    <property type="match status" value="1"/>
</dbReference>
<gene>
    <name evidence="3" type="ORF">LHA_0382</name>
</gene>
<dbReference type="SMART" id="SM00116">
    <property type="entry name" value="CBS"/>
    <property type="match status" value="1"/>
</dbReference>
<evidence type="ECO:0000313" key="3">
    <source>
        <dbReference type="EMBL" id="CEK09485.1"/>
    </source>
</evidence>
<dbReference type="PATRIC" id="fig|449.7.peg.431"/>
<dbReference type="AlphaFoldDB" id="A0A0A8UKU1"/>
<organism evidence="3 4">
    <name type="scientific">Legionella hackeliae</name>
    <dbReference type="NCBI Taxonomy" id="449"/>
    <lineage>
        <taxon>Bacteria</taxon>
        <taxon>Pseudomonadati</taxon>
        <taxon>Pseudomonadota</taxon>
        <taxon>Gammaproteobacteria</taxon>
        <taxon>Legionellales</taxon>
        <taxon>Legionellaceae</taxon>
        <taxon>Legionella</taxon>
    </lineage>
</organism>